<evidence type="ECO:0000256" key="9">
    <source>
        <dbReference type="ARBA" id="ARBA00022741"/>
    </source>
</evidence>
<dbReference type="RefSeq" id="WP_126776475.1">
    <property type="nucleotide sequence ID" value="NZ_PIPM01000003.1"/>
</dbReference>
<dbReference type="NCBIfam" id="NF004035">
    <property type="entry name" value="PRK05506.1"/>
    <property type="match status" value="1"/>
</dbReference>
<evidence type="ECO:0000259" key="15">
    <source>
        <dbReference type="PROSITE" id="PS51722"/>
    </source>
</evidence>
<dbReference type="GO" id="GO:0070814">
    <property type="term" value="P:hydrogen sulfide biosynthetic process"/>
    <property type="evidence" value="ECO:0007669"/>
    <property type="project" value="UniProtKB-UniRule"/>
</dbReference>
<dbReference type="CDD" id="cd04166">
    <property type="entry name" value="CysN_ATPS"/>
    <property type="match status" value="1"/>
</dbReference>
<gene>
    <name evidence="14" type="primary">cysC</name>
    <name evidence="16" type="ORF">CWE11_04915</name>
</gene>
<comment type="function">
    <text evidence="2">APS kinase catalyzes the synthesis of activated sulfate.</text>
</comment>
<protein>
    <recommendedName>
        <fullName evidence="14">Adenylyl-sulfate kinase</fullName>
        <ecNumber evidence="14">2.7.1.25</ecNumber>
    </recommendedName>
    <alternativeName>
        <fullName evidence="14">APS kinase</fullName>
    </alternativeName>
    <alternativeName>
        <fullName evidence="14">ATP adenosine-5'-phosphosulfate 3'-phosphotransferase</fullName>
    </alternativeName>
    <alternativeName>
        <fullName evidence="14">Adenosine-5'-phosphosulfate kinase</fullName>
    </alternativeName>
</protein>
<keyword evidence="6 14" id="KW-0597">Phosphoprotein</keyword>
<dbReference type="InterPro" id="IPR027417">
    <property type="entry name" value="P-loop_NTPase"/>
</dbReference>
<evidence type="ECO:0000256" key="4">
    <source>
        <dbReference type="ARBA" id="ARBA00005438"/>
    </source>
</evidence>
<evidence type="ECO:0000256" key="11">
    <source>
        <dbReference type="ARBA" id="ARBA00023134"/>
    </source>
</evidence>
<evidence type="ECO:0000256" key="7">
    <source>
        <dbReference type="ARBA" id="ARBA00022679"/>
    </source>
</evidence>
<dbReference type="CDD" id="cd02027">
    <property type="entry name" value="APSK"/>
    <property type="match status" value="1"/>
</dbReference>
<dbReference type="InterPro" id="IPR011779">
    <property type="entry name" value="SO4_adenylTrfase_lsu"/>
</dbReference>
<dbReference type="NCBIfam" id="TIGR02034">
    <property type="entry name" value="CysN"/>
    <property type="match status" value="1"/>
</dbReference>
<feature type="binding site" evidence="14">
    <location>
        <begin position="469"/>
        <end position="476"/>
    </location>
    <ligand>
        <name>ATP</name>
        <dbReference type="ChEBI" id="CHEBI:30616"/>
    </ligand>
</feature>
<dbReference type="SUPFAM" id="SSF52540">
    <property type="entry name" value="P-loop containing nucleoside triphosphate hydrolases"/>
    <property type="match status" value="2"/>
</dbReference>
<dbReference type="Pfam" id="PF01583">
    <property type="entry name" value="APS_kinase"/>
    <property type="match status" value="1"/>
</dbReference>
<dbReference type="Gene3D" id="3.40.50.300">
    <property type="entry name" value="P-loop containing nucleotide triphosphate hydrolases"/>
    <property type="match status" value="2"/>
</dbReference>
<dbReference type="NCBIfam" id="TIGR00455">
    <property type="entry name" value="apsK"/>
    <property type="match status" value="1"/>
</dbReference>
<dbReference type="InterPro" id="IPR009000">
    <property type="entry name" value="Transl_B-barrel_sf"/>
</dbReference>
<keyword evidence="9 14" id="KW-0547">Nucleotide-binding</keyword>
<comment type="function">
    <text evidence="14">Catalyzes the synthesis of activated sulfate.</text>
</comment>
<proteinExistence type="inferred from homology"/>
<dbReference type="PROSITE" id="PS00301">
    <property type="entry name" value="G_TR_1"/>
    <property type="match status" value="1"/>
</dbReference>
<dbReference type="Proteomes" id="UP000288405">
    <property type="component" value="Unassembled WGS sequence"/>
</dbReference>
<keyword evidence="14 16" id="KW-0418">Kinase</keyword>
<dbReference type="PRINTS" id="PR00315">
    <property type="entry name" value="ELONGATNFCT"/>
</dbReference>
<dbReference type="OrthoDB" id="9804504at2"/>
<dbReference type="NCBIfam" id="NF003478">
    <property type="entry name" value="PRK05124.1"/>
    <property type="match status" value="1"/>
</dbReference>
<comment type="similarity">
    <text evidence="4">In the C-terminal section; belongs to the APS kinase family.</text>
</comment>
<dbReference type="SUPFAM" id="SSF50465">
    <property type="entry name" value="EF-Tu/eEF-1alpha/eIF2-gamma C-terminal domain"/>
    <property type="match status" value="1"/>
</dbReference>
<dbReference type="InterPro" id="IPR031157">
    <property type="entry name" value="G_TR_CS"/>
</dbReference>
<feature type="domain" description="Tr-type G" evidence="15">
    <location>
        <begin position="5"/>
        <end position="220"/>
    </location>
</feature>
<evidence type="ECO:0000256" key="10">
    <source>
        <dbReference type="ARBA" id="ARBA00022840"/>
    </source>
</evidence>
<dbReference type="InterPro" id="IPR044138">
    <property type="entry name" value="CysN_II"/>
</dbReference>
<dbReference type="GO" id="GO:0003924">
    <property type="term" value="F:GTPase activity"/>
    <property type="evidence" value="ECO:0007669"/>
    <property type="project" value="InterPro"/>
</dbReference>
<dbReference type="SUPFAM" id="SSF50447">
    <property type="entry name" value="Translation proteins"/>
    <property type="match status" value="1"/>
</dbReference>
<dbReference type="PROSITE" id="PS51722">
    <property type="entry name" value="G_TR_2"/>
    <property type="match status" value="1"/>
</dbReference>
<name>A0A432WNT6_9GAMM</name>
<feature type="active site" description="Phosphoserine intermediate" evidence="14">
    <location>
        <position position="543"/>
    </location>
</feature>
<comment type="similarity">
    <text evidence="5">In the N-terminal section; belongs to the TRAFAC class translation factor GTPase superfamily. Classic translation factor GTPase family. CysN/NodQ subfamily.</text>
</comment>
<dbReference type="CDD" id="cd03695">
    <property type="entry name" value="CysN_NodQ_II"/>
    <property type="match status" value="1"/>
</dbReference>
<evidence type="ECO:0000256" key="6">
    <source>
        <dbReference type="ARBA" id="ARBA00022553"/>
    </source>
</evidence>
<dbReference type="NCBIfam" id="NF003013">
    <property type="entry name" value="PRK03846.1"/>
    <property type="match status" value="1"/>
</dbReference>
<dbReference type="GO" id="GO:0005524">
    <property type="term" value="F:ATP binding"/>
    <property type="evidence" value="ECO:0007669"/>
    <property type="project" value="UniProtKB-UniRule"/>
</dbReference>
<dbReference type="InterPro" id="IPR009001">
    <property type="entry name" value="Transl_elong_EF1A/Init_IF2_C"/>
</dbReference>
<dbReference type="Pfam" id="PF22594">
    <property type="entry name" value="GTP-eEF1A_C"/>
    <property type="match status" value="1"/>
</dbReference>
<dbReference type="InterPro" id="IPR054696">
    <property type="entry name" value="GTP-eEF1A_C"/>
</dbReference>
<comment type="catalytic activity">
    <reaction evidence="1 14">
        <text>adenosine 5'-phosphosulfate + ATP = 3'-phosphoadenylyl sulfate + ADP + H(+)</text>
        <dbReference type="Rhea" id="RHEA:24152"/>
        <dbReference type="ChEBI" id="CHEBI:15378"/>
        <dbReference type="ChEBI" id="CHEBI:30616"/>
        <dbReference type="ChEBI" id="CHEBI:58243"/>
        <dbReference type="ChEBI" id="CHEBI:58339"/>
        <dbReference type="ChEBI" id="CHEBI:456216"/>
        <dbReference type="EC" id="2.7.1.25"/>
    </reaction>
</comment>
<evidence type="ECO:0000256" key="2">
    <source>
        <dbReference type="ARBA" id="ARBA00002357"/>
    </source>
</evidence>
<keyword evidence="7 14" id="KW-0808">Transferase</keyword>
<dbReference type="FunFam" id="3.40.50.300:FF:000119">
    <property type="entry name" value="Sulfate adenylyltransferase subunit 1"/>
    <property type="match status" value="1"/>
</dbReference>
<dbReference type="PANTHER" id="PTHR23115">
    <property type="entry name" value="TRANSLATION FACTOR"/>
    <property type="match status" value="1"/>
</dbReference>
<dbReference type="GO" id="GO:0004020">
    <property type="term" value="F:adenylylsulfate kinase activity"/>
    <property type="evidence" value="ECO:0007669"/>
    <property type="project" value="UniProtKB-UniRule"/>
</dbReference>
<dbReference type="InterPro" id="IPR050100">
    <property type="entry name" value="TRAFAC_GTPase_members"/>
</dbReference>
<dbReference type="GO" id="GO:0004781">
    <property type="term" value="F:sulfate adenylyltransferase (ATP) activity"/>
    <property type="evidence" value="ECO:0007669"/>
    <property type="project" value="UniProtKB-EC"/>
</dbReference>
<dbReference type="HAMAP" id="MF_00065">
    <property type="entry name" value="Adenylyl_sulf_kinase"/>
    <property type="match status" value="1"/>
</dbReference>
<evidence type="ECO:0000256" key="13">
    <source>
        <dbReference type="ARBA" id="ARBA00049370"/>
    </source>
</evidence>
<comment type="catalytic activity">
    <reaction evidence="13">
        <text>sulfate + ATP + H(+) = adenosine 5'-phosphosulfate + diphosphate</text>
        <dbReference type="Rhea" id="RHEA:18133"/>
        <dbReference type="ChEBI" id="CHEBI:15378"/>
        <dbReference type="ChEBI" id="CHEBI:16189"/>
        <dbReference type="ChEBI" id="CHEBI:30616"/>
        <dbReference type="ChEBI" id="CHEBI:33019"/>
        <dbReference type="ChEBI" id="CHEBI:58243"/>
        <dbReference type="EC" id="2.7.7.4"/>
    </reaction>
</comment>
<sequence length="638" mass="70391">MNTEKALLRFLTCGSVDDGKSTLIGRLLYDTASIYDDQLTRLTQDSKRIGTQRDGLDFALLVDGLEAEREQGITIDVAYRYFSTDTRKFIIADAPGHEQYTRNMATAASVCDVAVILIDARFGVQTQTRRHSFICALMGIQHVIVAVNKMDAVQFDQAVYKQIQQDYLALIGQLDIPDVRFVPMCALTGDNVVHPSEQMPWFRGQPLLHYLHGIDVQQARAGEHFRFPVQRVSRPSASFRGYQGRITSGSIQVGDSIRLMSTGAVSRITDIRLGEQSLSQAQAPQSVTLCIADALDVSRGDLLVDKQHLSQLSDRLRARVLWFAARPLEPGAQFTLQFLTKQTRARVERLHHQIDVNSFAEVPAVMLSCNDIGVVDLRCAESVAFDDYVSHRETGAFLLVDNTTGQTVAAGMVQRALPRAGSASTPAAAGQSDVEGNPNANIRWHVPSVTSHERAAVRGHRPCVVWFTGLSGSGKSTLAHALDRRLFDMGCQSFVLDGDNLRHGLNKDLGFTPESRSENVRRTAEVAKLLTDAGIIVNAAIISPFTEDRATVRAHLSEAVDFLEVFVDTPLEECERRDPKNLYKRARAGEIANFTGISSPYETPVAPDVHLYPAKDSIEDCVEQVFQALVNRGILTQT</sequence>
<dbReference type="InterPro" id="IPR044139">
    <property type="entry name" value="CysN_NoDQ_III"/>
</dbReference>
<reference evidence="16 17" key="1">
    <citation type="journal article" date="2011" name="Front. Microbiol.">
        <title>Genomic signatures of strain selection and enhancement in Bacillus atrophaeus var. globigii, a historical biowarfare simulant.</title>
        <authorList>
            <person name="Gibbons H.S."/>
            <person name="Broomall S.M."/>
            <person name="McNew L.A."/>
            <person name="Daligault H."/>
            <person name="Chapman C."/>
            <person name="Bruce D."/>
            <person name="Karavis M."/>
            <person name="Krepps M."/>
            <person name="McGregor P.A."/>
            <person name="Hong C."/>
            <person name="Park K.H."/>
            <person name="Akmal A."/>
            <person name="Feldman A."/>
            <person name="Lin J.S."/>
            <person name="Chang W.E."/>
            <person name="Higgs B.W."/>
            <person name="Demirev P."/>
            <person name="Lindquist J."/>
            <person name="Liem A."/>
            <person name="Fochler E."/>
            <person name="Read T.D."/>
            <person name="Tapia R."/>
            <person name="Johnson S."/>
            <person name="Bishop-Lilly K.A."/>
            <person name="Detter C."/>
            <person name="Han C."/>
            <person name="Sozhamannan S."/>
            <person name="Rosenzweig C.N."/>
            <person name="Skowronski E.W."/>
        </authorList>
    </citation>
    <scope>NUCLEOTIDE SEQUENCE [LARGE SCALE GENOMIC DNA]</scope>
    <source>
        <strain evidence="16 17">GYP-17</strain>
    </source>
</reference>
<dbReference type="CDD" id="cd04095">
    <property type="entry name" value="CysN_NoDQ_III"/>
    <property type="match status" value="1"/>
</dbReference>
<comment type="pathway">
    <text evidence="3 14">Sulfur metabolism; hydrogen sulfide biosynthesis; sulfite from sulfate: step 2/3.</text>
</comment>
<dbReference type="InterPro" id="IPR000795">
    <property type="entry name" value="T_Tr_GTP-bd_dom"/>
</dbReference>
<dbReference type="AlphaFoldDB" id="A0A432WNT6"/>
<comment type="caution">
    <text evidence="16">The sequence shown here is derived from an EMBL/GenBank/DDBJ whole genome shotgun (WGS) entry which is preliminary data.</text>
</comment>
<accession>A0A432WNT6</accession>
<evidence type="ECO:0000256" key="1">
    <source>
        <dbReference type="ARBA" id="ARBA00001823"/>
    </source>
</evidence>
<keyword evidence="12" id="KW-0511">Multifunctional enzyme</keyword>
<dbReference type="EMBL" id="PIPM01000003">
    <property type="protein sequence ID" value="RUO35357.1"/>
    <property type="molecule type" value="Genomic_DNA"/>
</dbReference>
<evidence type="ECO:0000313" key="17">
    <source>
        <dbReference type="Proteomes" id="UP000288405"/>
    </source>
</evidence>
<dbReference type="GO" id="GO:0000103">
    <property type="term" value="P:sulfate assimilation"/>
    <property type="evidence" value="ECO:0007669"/>
    <property type="project" value="UniProtKB-UniRule"/>
</dbReference>
<dbReference type="InterPro" id="IPR059117">
    <property type="entry name" value="APS_kinase_dom"/>
</dbReference>
<evidence type="ECO:0000313" key="16">
    <source>
        <dbReference type="EMBL" id="RUO35357.1"/>
    </source>
</evidence>
<comment type="similarity">
    <text evidence="14">Belongs to the APS kinase family.</text>
</comment>
<dbReference type="EC" id="2.7.1.25" evidence="14"/>
<evidence type="ECO:0000256" key="3">
    <source>
        <dbReference type="ARBA" id="ARBA00004806"/>
    </source>
</evidence>
<evidence type="ECO:0000256" key="8">
    <source>
        <dbReference type="ARBA" id="ARBA00022695"/>
    </source>
</evidence>
<dbReference type="GO" id="GO:0005525">
    <property type="term" value="F:GTP binding"/>
    <property type="evidence" value="ECO:0007669"/>
    <property type="project" value="UniProtKB-KW"/>
</dbReference>
<dbReference type="InterPro" id="IPR041757">
    <property type="entry name" value="CysN_GTP-bd"/>
</dbReference>
<evidence type="ECO:0000256" key="14">
    <source>
        <dbReference type="HAMAP-Rule" id="MF_00065"/>
    </source>
</evidence>
<organism evidence="16 17">
    <name type="scientific">Aliidiomarina sanyensis</name>
    <dbReference type="NCBI Taxonomy" id="1249555"/>
    <lineage>
        <taxon>Bacteria</taxon>
        <taxon>Pseudomonadati</taxon>
        <taxon>Pseudomonadota</taxon>
        <taxon>Gammaproteobacteria</taxon>
        <taxon>Alteromonadales</taxon>
        <taxon>Idiomarinaceae</taxon>
        <taxon>Aliidiomarina</taxon>
    </lineage>
</organism>
<keyword evidence="11" id="KW-0342">GTP-binding</keyword>
<dbReference type="InterPro" id="IPR002891">
    <property type="entry name" value="APS"/>
</dbReference>
<dbReference type="Gene3D" id="2.40.30.10">
    <property type="entry name" value="Translation factors"/>
    <property type="match status" value="2"/>
</dbReference>
<keyword evidence="8 16" id="KW-0548">Nucleotidyltransferase</keyword>
<dbReference type="UniPathway" id="UPA00140">
    <property type="reaction ID" value="UER00205"/>
</dbReference>
<keyword evidence="10 14" id="KW-0067">ATP-binding</keyword>
<evidence type="ECO:0000256" key="12">
    <source>
        <dbReference type="ARBA" id="ARBA00023268"/>
    </source>
</evidence>
<evidence type="ECO:0000256" key="5">
    <source>
        <dbReference type="ARBA" id="ARBA00007237"/>
    </source>
</evidence>
<keyword evidence="17" id="KW-1185">Reference proteome</keyword>
<dbReference type="Pfam" id="PF00009">
    <property type="entry name" value="GTP_EFTU"/>
    <property type="match status" value="1"/>
</dbReference>